<feature type="active site" description="Proton acceptor" evidence="12">
    <location>
        <position position="262"/>
    </location>
</feature>
<dbReference type="PANTHER" id="PTHR10584:SF166">
    <property type="entry name" value="RIBOKINASE"/>
    <property type="match status" value="1"/>
</dbReference>
<comment type="function">
    <text evidence="12">Catalyzes the phosphorylation of ribose at O-5 in a reaction requiring ATP and magnesium. The resulting D-ribose-5-phosphate can then be used either for sythesis of nucleotides, histidine, and tryptophan, or as a component of the pentose phosphate pathway.</text>
</comment>
<dbReference type="NCBIfam" id="TIGR02152">
    <property type="entry name" value="D_ribokin_bact"/>
    <property type="match status" value="1"/>
</dbReference>
<dbReference type="GO" id="GO:0005524">
    <property type="term" value="F:ATP binding"/>
    <property type="evidence" value="ECO:0007669"/>
    <property type="project" value="UniProtKB-UniRule"/>
</dbReference>
<feature type="binding site" evidence="12">
    <location>
        <position position="256"/>
    </location>
    <ligand>
        <name>K(+)</name>
        <dbReference type="ChEBI" id="CHEBI:29103"/>
    </ligand>
</feature>
<evidence type="ECO:0000313" key="14">
    <source>
        <dbReference type="EMBL" id="MDC7225914.1"/>
    </source>
</evidence>
<evidence type="ECO:0000259" key="13">
    <source>
        <dbReference type="Pfam" id="PF00294"/>
    </source>
</evidence>
<dbReference type="Proteomes" id="UP001221217">
    <property type="component" value="Unassembled WGS sequence"/>
</dbReference>
<protein>
    <recommendedName>
        <fullName evidence="3 12">Ribokinase</fullName>
        <shortName evidence="12">RK</shortName>
        <ecNumber evidence="2 12">2.7.1.15</ecNumber>
    </recommendedName>
</protein>
<accession>A0AAJ1IB22</accession>
<sequence length="318" mass="33230">MNNRITVLGSFVVDLMGRADHLPLPGETVLGSSFKMGPGGKGSNQAAAAHRAGGNVVFITKLGRDLFSSIAREFYASEGMNTDYLFEDADEPTGTALILVDEKTSQNSILVNPGACENISPENMSAAEEVISSSSILLTQLETNIDVLEPAVKAFRSKTSSSLKNNLKTAILNPAPVRKIGREILSLFDIITPNEVEASILSGIEVTDFSSAEKAADYFIESGVETVIITMGEQGCFIKNSSITETVPAFHVEAIDTTGAGDAFNGGLAAALASGKSIVDAAVFATATAALSVTKIGTAPAMPHIAEIEEKICSNQPG</sequence>
<keyword evidence="8 12" id="KW-0067">ATP-binding</keyword>
<dbReference type="EMBL" id="JAQQAL010000010">
    <property type="protein sequence ID" value="MDC7225914.1"/>
    <property type="molecule type" value="Genomic_DNA"/>
</dbReference>
<evidence type="ECO:0000256" key="4">
    <source>
        <dbReference type="ARBA" id="ARBA00022679"/>
    </source>
</evidence>
<proteinExistence type="inferred from homology"/>
<comment type="similarity">
    <text evidence="12">Belongs to the carbohydrate kinase PfkB family. Ribokinase subfamily.</text>
</comment>
<keyword evidence="12" id="KW-0963">Cytoplasm</keyword>
<comment type="subcellular location">
    <subcellularLocation>
        <location evidence="12">Cytoplasm</location>
    </subcellularLocation>
</comment>
<evidence type="ECO:0000256" key="8">
    <source>
        <dbReference type="ARBA" id="ARBA00022840"/>
    </source>
</evidence>
<feature type="binding site" evidence="12">
    <location>
        <begin position="40"/>
        <end position="44"/>
    </location>
    <ligand>
        <name>substrate</name>
    </ligand>
</feature>
<evidence type="ECO:0000256" key="3">
    <source>
        <dbReference type="ARBA" id="ARBA00016943"/>
    </source>
</evidence>
<dbReference type="GO" id="GO:0019303">
    <property type="term" value="P:D-ribose catabolic process"/>
    <property type="evidence" value="ECO:0007669"/>
    <property type="project" value="UniProtKB-UniRule"/>
</dbReference>
<evidence type="ECO:0000256" key="5">
    <source>
        <dbReference type="ARBA" id="ARBA00022723"/>
    </source>
</evidence>
<dbReference type="InterPro" id="IPR002139">
    <property type="entry name" value="Ribo/fructo_kinase"/>
</dbReference>
<comment type="catalytic activity">
    <reaction evidence="12">
        <text>D-ribose + ATP = D-ribose 5-phosphate + ADP + H(+)</text>
        <dbReference type="Rhea" id="RHEA:13697"/>
        <dbReference type="ChEBI" id="CHEBI:15378"/>
        <dbReference type="ChEBI" id="CHEBI:30616"/>
        <dbReference type="ChEBI" id="CHEBI:47013"/>
        <dbReference type="ChEBI" id="CHEBI:78346"/>
        <dbReference type="ChEBI" id="CHEBI:456216"/>
        <dbReference type="EC" id="2.7.1.15"/>
    </reaction>
</comment>
<comment type="caution">
    <text evidence="14">The sequence shown here is derived from an EMBL/GenBank/DDBJ whole genome shotgun (WGS) entry which is preliminary data.</text>
</comment>
<evidence type="ECO:0000256" key="7">
    <source>
        <dbReference type="ARBA" id="ARBA00022777"/>
    </source>
</evidence>
<dbReference type="CDD" id="cd01174">
    <property type="entry name" value="ribokinase"/>
    <property type="match status" value="1"/>
</dbReference>
<keyword evidence="11 12" id="KW-0119">Carbohydrate metabolism</keyword>
<comment type="pathway">
    <text evidence="12">Carbohydrate metabolism; D-ribose degradation; D-ribose 5-phosphate from beta-D-ribopyranose: step 2/2.</text>
</comment>
<evidence type="ECO:0000256" key="1">
    <source>
        <dbReference type="ARBA" id="ARBA00005380"/>
    </source>
</evidence>
<feature type="binding site" evidence="12">
    <location>
        <position position="262"/>
    </location>
    <ligand>
        <name>substrate</name>
    </ligand>
</feature>
<comment type="activity regulation">
    <text evidence="12">Activated by a monovalent cation that binds near, but not in, the active site. The most likely occupant of the site in vivo is potassium. Ion binding induces a conformational change that may alter substrate affinity.</text>
</comment>
<evidence type="ECO:0000256" key="2">
    <source>
        <dbReference type="ARBA" id="ARBA00012035"/>
    </source>
</evidence>
<dbReference type="GO" id="GO:0005829">
    <property type="term" value="C:cytosol"/>
    <property type="evidence" value="ECO:0007669"/>
    <property type="project" value="TreeGrafter"/>
</dbReference>
<keyword evidence="7 12" id="KW-0418">Kinase</keyword>
<dbReference type="InterPro" id="IPR011877">
    <property type="entry name" value="Ribokinase"/>
</dbReference>
<dbReference type="PANTHER" id="PTHR10584">
    <property type="entry name" value="SUGAR KINASE"/>
    <property type="match status" value="1"/>
</dbReference>
<feature type="binding site" evidence="12">
    <location>
        <position position="297"/>
    </location>
    <ligand>
        <name>K(+)</name>
        <dbReference type="ChEBI" id="CHEBI:29103"/>
    </ligand>
</feature>
<keyword evidence="5 12" id="KW-0479">Metal-binding</keyword>
<organism evidence="14 15">
    <name type="scientific">Candidatus Thalassospirochaeta sargassi</name>
    <dbReference type="NCBI Taxonomy" id="3119039"/>
    <lineage>
        <taxon>Bacteria</taxon>
        <taxon>Pseudomonadati</taxon>
        <taxon>Spirochaetota</taxon>
        <taxon>Spirochaetia</taxon>
        <taxon>Spirochaetales</taxon>
        <taxon>Spirochaetaceae</taxon>
        <taxon>Candidatus Thalassospirochaeta</taxon>
    </lineage>
</organism>
<feature type="domain" description="Carbohydrate kinase PfkB" evidence="13">
    <location>
        <begin position="4"/>
        <end position="303"/>
    </location>
</feature>
<dbReference type="PROSITE" id="PS00584">
    <property type="entry name" value="PFKB_KINASES_2"/>
    <property type="match status" value="1"/>
</dbReference>
<dbReference type="InterPro" id="IPR029056">
    <property type="entry name" value="Ribokinase-like"/>
</dbReference>
<keyword evidence="10 12" id="KW-0630">Potassium</keyword>
<feature type="binding site" evidence="12">
    <location>
        <position position="292"/>
    </location>
    <ligand>
        <name>K(+)</name>
        <dbReference type="ChEBI" id="CHEBI:29103"/>
    </ligand>
</feature>
<feature type="binding site" evidence="12">
    <location>
        <position position="194"/>
    </location>
    <ligand>
        <name>ATP</name>
        <dbReference type="ChEBI" id="CHEBI:30616"/>
    </ligand>
</feature>
<dbReference type="HAMAP" id="MF_01987">
    <property type="entry name" value="Ribokinase"/>
    <property type="match status" value="1"/>
</dbReference>
<keyword evidence="6 12" id="KW-0547">Nucleotide-binding</keyword>
<gene>
    <name evidence="12 14" type="primary">rbsK</name>
    <name evidence="14" type="ORF">PQJ61_04020</name>
</gene>
<comment type="subunit">
    <text evidence="12">Homodimer.</text>
</comment>
<evidence type="ECO:0000256" key="9">
    <source>
        <dbReference type="ARBA" id="ARBA00022842"/>
    </source>
</evidence>
<evidence type="ECO:0000256" key="10">
    <source>
        <dbReference type="ARBA" id="ARBA00022958"/>
    </source>
</evidence>
<feature type="binding site" evidence="12">
    <location>
        <position position="142"/>
    </location>
    <ligand>
        <name>substrate</name>
    </ligand>
</feature>
<feature type="binding site" evidence="12">
    <location>
        <begin position="230"/>
        <end position="235"/>
    </location>
    <ligand>
        <name>ATP</name>
        <dbReference type="ChEBI" id="CHEBI:30616"/>
    </ligand>
</feature>
<dbReference type="Pfam" id="PF00294">
    <property type="entry name" value="PfkB"/>
    <property type="match status" value="1"/>
</dbReference>
<feature type="binding site" evidence="12">
    <location>
        <begin position="12"/>
        <end position="14"/>
    </location>
    <ligand>
        <name>substrate</name>
    </ligand>
</feature>
<dbReference type="InterPro" id="IPR002173">
    <property type="entry name" value="Carboh/pur_kinase_PfkB_CS"/>
</dbReference>
<dbReference type="GO" id="GO:0004747">
    <property type="term" value="F:ribokinase activity"/>
    <property type="evidence" value="ECO:0007669"/>
    <property type="project" value="UniProtKB-UniRule"/>
</dbReference>
<evidence type="ECO:0000256" key="6">
    <source>
        <dbReference type="ARBA" id="ARBA00022741"/>
    </source>
</evidence>
<reference evidence="14 15" key="1">
    <citation type="submission" date="2022-12" db="EMBL/GenBank/DDBJ databases">
        <title>Metagenome assembled genome from gulf of manar.</title>
        <authorList>
            <person name="Kohli P."/>
            <person name="Pk S."/>
            <person name="Venkata Ramana C."/>
            <person name="Sasikala C."/>
        </authorList>
    </citation>
    <scope>NUCLEOTIDE SEQUENCE [LARGE SCALE GENOMIC DNA]</scope>
    <source>
        <strain evidence="14">JB008</strain>
    </source>
</reference>
<dbReference type="GO" id="GO:0046872">
    <property type="term" value="F:metal ion binding"/>
    <property type="evidence" value="ECO:0007669"/>
    <property type="project" value="UniProtKB-KW"/>
</dbReference>
<evidence type="ECO:0000313" key="15">
    <source>
        <dbReference type="Proteomes" id="UP001221217"/>
    </source>
</evidence>
<dbReference type="AlphaFoldDB" id="A0AAJ1IB22"/>
<dbReference type="InterPro" id="IPR011611">
    <property type="entry name" value="PfkB_dom"/>
</dbReference>
<evidence type="ECO:0000256" key="12">
    <source>
        <dbReference type="HAMAP-Rule" id="MF_01987"/>
    </source>
</evidence>
<name>A0AAJ1IB22_9SPIO</name>
<keyword evidence="4 12" id="KW-0808">Transferase</keyword>
<feature type="binding site" evidence="12">
    <location>
        <position position="258"/>
    </location>
    <ligand>
        <name>K(+)</name>
        <dbReference type="ChEBI" id="CHEBI:29103"/>
    </ligand>
</feature>
<feature type="binding site" evidence="12">
    <location>
        <position position="295"/>
    </location>
    <ligand>
        <name>K(+)</name>
        <dbReference type="ChEBI" id="CHEBI:29103"/>
    </ligand>
</feature>
<dbReference type="PRINTS" id="PR00990">
    <property type="entry name" value="RIBOKINASE"/>
</dbReference>
<dbReference type="SUPFAM" id="SSF53613">
    <property type="entry name" value="Ribokinase-like"/>
    <property type="match status" value="1"/>
</dbReference>
<comment type="similarity">
    <text evidence="1">Belongs to the carbohydrate kinase pfkB family.</text>
</comment>
<comment type="cofactor">
    <cofactor evidence="12">
        <name>Mg(2+)</name>
        <dbReference type="ChEBI" id="CHEBI:18420"/>
    </cofactor>
    <text evidence="12">Requires a divalent cation, most likely magnesium in vivo, as an electrophilic catalyst to aid phosphoryl group transfer. It is the chelate of the metal and the nucleotide that is the actual substrate.</text>
</comment>
<feature type="binding site" evidence="12">
    <location>
        <begin position="261"/>
        <end position="262"/>
    </location>
    <ligand>
        <name>ATP</name>
        <dbReference type="ChEBI" id="CHEBI:30616"/>
    </ligand>
</feature>
<dbReference type="Gene3D" id="3.40.1190.20">
    <property type="match status" value="1"/>
</dbReference>
<keyword evidence="9 12" id="KW-0460">Magnesium</keyword>
<comment type="caution">
    <text evidence="12">Lacks conserved residue(s) required for the propagation of feature annotation.</text>
</comment>
<evidence type="ECO:0000256" key="11">
    <source>
        <dbReference type="ARBA" id="ARBA00023277"/>
    </source>
</evidence>
<dbReference type="EC" id="2.7.1.15" evidence="2 12"/>